<gene>
    <name evidence="4" type="ORF">BP5553_09129</name>
</gene>
<evidence type="ECO:0000313" key="4">
    <source>
        <dbReference type="EMBL" id="RDL32673.1"/>
    </source>
</evidence>
<dbReference type="Pfam" id="PF04082">
    <property type="entry name" value="Fungal_trans"/>
    <property type="match status" value="1"/>
</dbReference>
<dbReference type="GO" id="GO:0003700">
    <property type="term" value="F:DNA-binding transcription factor activity"/>
    <property type="evidence" value="ECO:0007669"/>
    <property type="project" value="InterPro"/>
</dbReference>
<dbReference type="OrthoDB" id="103819at2759"/>
<dbReference type="PANTHER" id="PTHR46910:SF5">
    <property type="entry name" value="ZN(II)2CYS6 TRANSCRIPTION FACTOR (EUROFUNG)"/>
    <property type="match status" value="1"/>
</dbReference>
<proteinExistence type="predicted"/>
<evidence type="ECO:0000313" key="5">
    <source>
        <dbReference type="Proteomes" id="UP000254866"/>
    </source>
</evidence>
<sequence>MDSRVSCLRERQKPERRSREAFPKEVSEAINEIKERITTLESSVSDLIALTTKSIIDPHNTKTAPRKRTRMEAFGGDPYQYESPRGSNFAYISATAESHVTPPFSAYEAQTMIQEELTRAPGLSAKKQAAFQSALSSLKQSLNTSMIDHDPSSERNLEQDLENLSIPHITLIQWMLQSDDSGRSVCSNEFMPLTSRKTIARMAQDILNKPTNHSSPANLICVAAYAGYFLQEIVLSGHGDSTGLEEQLRLQALDYFSTARTTVSRILLQASPSLENLQGFLYGNMLAQEAGDFSAAWLLTEAASTMCLDMKLHKKGNTFENGPRDIAIEAYYCFAICYKNDKGLAMNLDRPAFLQDSIIEIDLLKPPTTTSVILDNFTIYLQLAQVQSCIATELRLANGASRRAALMSNLLAKMNQIWKLNTELQNQMKQIGDKYDSEMESAMVDFAYYSVKTVLFHSGAERLRPEYNQAYLDAARSALNAVQRARELSYSSQYNSAYMQNSFAHWTILHYPFTPFFVLFCNVISSRSTPDYNIMLQFVAYLEEAKEISISVAKLYKLCIPFSSLASSILSSEDCTTPLEPNNLSNSGKGMVPFNRNASSNGPIIRSQSPPPHPIVAYDSPALLQSEFNVTPQSIPSLGQDLNSDLCSNNFLDDFMNTQPMLQWLDSDFSALEEVWAAAGDTHY</sequence>
<evidence type="ECO:0000259" key="3">
    <source>
        <dbReference type="Pfam" id="PF04082"/>
    </source>
</evidence>
<dbReference type="EMBL" id="NPIC01000010">
    <property type="protein sequence ID" value="RDL32673.1"/>
    <property type="molecule type" value="Genomic_DNA"/>
</dbReference>
<dbReference type="PANTHER" id="PTHR46910">
    <property type="entry name" value="TRANSCRIPTION FACTOR PDR1"/>
    <property type="match status" value="1"/>
</dbReference>
<dbReference type="AlphaFoldDB" id="A0A370TDX7"/>
<reference evidence="4 5" key="1">
    <citation type="journal article" date="2018" name="IMA Fungus">
        <title>IMA Genome-F 9: Draft genome sequence of Annulohypoxylon stygium, Aspergillus mulundensis, Berkeleyomyces basicola (syn. Thielaviopsis basicola), Ceratocystis smalleyi, two Cercospora beticola strains, Coleophoma cylindrospora, Fusarium fracticaudum, Phialophora cf. hyalina, and Morchella septimelata.</title>
        <authorList>
            <person name="Wingfield B.D."/>
            <person name="Bills G.F."/>
            <person name="Dong Y."/>
            <person name="Huang W."/>
            <person name="Nel W.J."/>
            <person name="Swalarsk-Parry B.S."/>
            <person name="Vaghefi N."/>
            <person name="Wilken P.M."/>
            <person name="An Z."/>
            <person name="de Beer Z.W."/>
            <person name="De Vos L."/>
            <person name="Chen L."/>
            <person name="Duong T.A."/>
            <person name="Gao Y."/>
            <person name="Hammerbacher A."/>
            <person name="Kikkert J.R."/>
            <person name="Li Y."/>
            <person name="Li H."/>
            <person name="Li K."/>
            <person name="Li Q."/>
            <person name="Liu X."/>
            <person name="Ma X."/>
            <person name="Naidoo K."/>
            <person name="Pethybridge S.J."/>
            <person name="Sun J."/>
            <person name="Steenkamp E.T."/>
            <person name="van der Nest M.A."/>
            <person name="van Wyk S."/>
            <person name="Wingfield M.J."/>
            <person name="Xiong C."/>
            <person name="Yue Q."/>
            <person name="Zhang X."/>
        </authorList>
    </citation>
    <scope>NUCLEOTIDE SEQUENCE [LARGE SCALE GENOMIC DNA]</scope>
    <source>
        <strain evidence="4 5">BP 5553</strain>
    </source>
</reference>
<evidence type="ECO:0000256" key="2">
    <source>
        <dbReference type="SAM" id="MobiDB-lite"/>
    </source>
</evidence>
<feature type="domain" description="Xylanolytic transcriptional activator regulatory" evidence="3">
    <location>
        <begin position="196"/>
        <end position="419"/>
    </location>
</feature>
<organism evidence="4 5">
    <name type="scientific">Venustampulla echinocandica</name>
    <dbReference type="NCBI Taxonomy" id="2656787"/>
    <lineage>
        <taxon>Eukaryota</taxon>
        <taxon>Fungi</taxon>
        <taxon>Dikarya</taxon>
        <taxon>Ascomycota</taxon>
        <taxon>Pezizomycotina</taxon>
        <taxon>Leotiomycetes</taxon>
        <taxon>Helotiales</taxon>
        <taxon>Pleuroascaceae</taxon>
        <taxon>Venustampulla</taxon>
    </lineage>
</organism>
<dbReference type="GeneID" id="43601978"/>
<keyword evidence="5" id="KW-1185">Reference proteome</keyword>
<feature type="region of interest" description="Disordered" evidence="2">
    <location>
        <begin position="1"/>
        <end position="23"/>
    </location>
</feature>
<dbReference type="GO" id="GO:0006351">
    <property type="term" value="P:DNA-templated transcription"/>
    <property type="evidence" value="ECO:0007669"/>
    <property type="project" value="InterPro"/>
</dbReference>
<accession>A0A370TDX7</accession>
<dbReference type="Proteomes" id="UP000254866">
    <property type="component" value="Unassembled WGS sequence"/>
</dbReference>
<dbReference type="GO" id="GO:0008270">
    <property type="term" value="F:zinc ion binding"/>
    <property type="evidence" value="ECO:0007669"/>
    <property type="project" value="InterPro"/>
</dbReference>
<keyword evidence="1" id="KW-0539">Nucleus</keyword>
<evidence type="ECO:0000256" key="1">
    <source>
        <dbReference type="ARBA" id="ARBA00023242"/>
    </source>
</evidence>
<protein>
    <recommendedName>
        <fullName evidence="3">Xylanolytic transcriptional activator regulatory domain-containing protein</fullName>
    </recommendedName>
</protein>
<dbReference type="RefSeq" id="XP_031866395.1">
    <property type="nucleotide sequence ID" value="XM_032017752.1"/>
</dbReference>
<name>A0A370TDX7_9HELO</name>
<comment type="caution">
    <text evidence="4">The sequence shown here is derived from an EMBL/GenBank/DDBJ whole genome shotgun (WGS) entry which is preliminary data.</text>
</comment>
<dbReference type="CDD" id="cd12148">
    <property type="entry name" value="fungal_TF_MHR"/>
    <property type="match status" value="1"/>
</dbReference>
<dbReference type="InterPro" id="IPR050987">
    <property type="entry name" value="AtrR-like"/>
</dbReference>
<dbReference type="InterPro" id="IPR007219">
    <property type="entry name" value="XnlR_reg_dom"/>
</dbReference>
<dbReference type="GO" id="GO:0003677">
    <property type="term" value="F:DNA binding"/>
    <property type="evidence" value="ECO:0007669"/>
    <property type="project" value="InterPro"/>
</dbReference>